<evidence type="ECO:0000256" key="1">
    <source>
        <dbReference type="SAM" id="MobiDB-lite"/>
    </source>
</evidence>
<accession>A0A179B153</accession>
<feature type="domain" description="Transcription regulator PadR N-terminal" evidence="2">
    <location>
        <begin position="17"/>
        <end position="89"/>
    </location>
</feature>
<gene>
    <name evidence="3" type="ORF">A4H34_10215</name>
</gene>
<evidence type="ECO:0000259" key="2">
    <source>
        <dbReference type="Pfam" id="PF03551"/>
    </source>
</evidence>
<dbReference type="Gene3D" id="1.10.10.10">
    <property type="entry name" value="Winged helix-like DNA-binding domain superfamily/Winged helix DNA-binding domain"/>
    <property type="match status" value="1"/>
</dbReference>
<dbReference type="PANTHER" id="PTHR33169">
    <property type="entry name" value="PADR-FAMILY TRANSCRIPTIONAL REGULATOR"/>
    <property type="match status" value="1"/>
</dbReference>
<dbReference type="Proteomes" id="UP000078368">
    <property type="component" value="Unassembled WGS sequence"/>
</dbReference>
<evidence type="ECO:0000313" key="3">
    <source>
        <dbReference type="EMBL" id="OAP85446.1"/>
    </source>
</evidence>
<dbReference type="EMBL" id="LVZK01000003">
    <property type="protein sequence ID" value="OAP85446.1"/>
    <property type="molecule type" value="Genomic_DNA"/>
</dbReference>
<comment type="caution">
    <text evidence="3">The sequence shown here is derived from an EMBL/GenBank/DDBJ whole genome shotgun (WGS) entry which is preliminary data.</text>
</comment>
<proteinExistence type="predicted"/>
<dbReference type="STRING" id="1823756.A4H34_10215"/>
<dbReference type="SUPFAM" id="SSF46785">
    <property type="entry name" value="Winged helix' DNA-binding domain"/>
    <property type="match status" value="1"/>
</dbReference>
<protein>
    <recommendedName>
        <fullName evidence="2">Transcription regulator PadR N-terminal domain-containing protein</fullName>
    </recommendedName>
</protein>
<dbReference type="PANTHER" id="PTHR33169:SF14">
    <property type="entry name" value="TRANSCRIPTIONAL REGULATOR RV3488"/>
    <property type="match status" value="1"/>
</dbReference>
<organism evidence="3 4">
    <name type="scientific">Peptidiphaga gingivicola</name>
    <dbReference type="NCBI Taxonomy" id="2741497"/>
    <lineage>
        <taxon>Bacteria</taxon>
        <taxon>Bacillati</taxon>
        <taxon>Actinomycetota</taxon>
        <taxon>Actinomycetes</taxon>
        <taxon>Actinomycetales</taxon>
        <taxon>Actinomycetaceae</taxon>
        <taxon>Peptidiphaga</taxon>
    </lineage>
</organism>
<dbReference type="RefSeq" id="WP_064232017.1">
    <property type="nucleotide sequence ID" value="NZ_LVZK01000003.1"/>
</dbReference>
<feature type="compositionally biased region" description="Basic and acidic residues" evidence="1">
    <location>
        <begin position="127"/>
        <end position="146"/>
    </location>
</feature>
<keyword evidence="4" id="KW-1185">Reference proteome</keyword>
<dbReference type="InterPro" id="IPR036388">
    <property type="entry name" value="WH-like_DNA-bd_sf"/>
</dbReference>
<reference evidence="3 4" key="1">
    <citation type="submission" date="2016-04" db="EMBL/GenBank/DDBJ databases">
        <title>Peptidophaga gingivicola gen. nov., sp. nov., isolated from human subgingival plaque.</title>
        <authorList>
            <person name="Beall C.J."/>
            <person name="Mokrzan E.M."/>
            <person name="Griffen A.L."/>
            <person name="Leys E.J."/>
        </authorList>
    </citation>
    <scope>NUCLEOTIDE SEQUENCE [LARGE SCALE GENOMIC DNA]</scope>
    <source>
        <strain evidence="3 4">BA112</strain>
    </source>
</reference>
<dbReference type="OrthoDB" id="122286at2"/>
<dbReference type="InterPro" id="IPR052509">
    <property type="entry name" value="Metal_resp_DNA-bind_regulator"/>
</dbReference>
<dbReference type="AlphaFoldDB" id="A0A179B153"/>
<dbReference type="InterPro" id="IPR005149">
    <property type="entry name" value="Tscrpt_reg_PadR_N"/>
</dbReference>
<dbReference type="Pfam" id="PF03551">
    <property type="entry name" value="PadR"/>
    <property type="match status" value="1"/>
</dbReference>
<feature type="region of interest" description="Disordered" evidence="1">
    <location>
        <begin position="121"/>
        <end position="146"/>
    </location>
</feature>
<evidence type="ECO:0000313" key="4">
    <source>
        <dbReference type="Proteomes" id="UP000078368"/>
    </source>
</evidence>
<dbReference type="InterPro" id="IPR036390">
    <property type="entry name" value="WH_DNA-bd_sf"/>
</dbReference>
<sequence length="146" mass="16201">MDVKTQQWLHGFLDFCLLGLIDAQRDYGRGLAERLARSGFGEIPGGTLYPALVRMERQGLIAASKEPSAAGPPRKYYETTAKGREAFHELVETWEQFKAAVEATVDGKAIPREAIARQATIRGGEATGREEAIRQDEPIGREGDWR</sequence>
<name>A0A179B153_9ACTO</name>